<keyword evidence="1" id="KW-0547">Nucleotide-binding</keyword>
<dbReference type="EMBL" id="RXIC02000415">
    <property type="protein sequence ID" value="KAB1199800.1"/>
    <property type="molecule type" value="Genomic_DNA"/>
</dbReference>
<evidence type="ECO:0000256" key="1">
    <source>
        <dbReference type="ARBA" id="ARBA00022741"/>
    </source>
</evidence>
<accession>A0A6A1UKZ4</accession>
<dbReference type="GO" id="GO:0005524">
    <property type="term" value="F:ATP binding"/>
    <property type="evidence" value="ECO:0007669"/>
    <property type="project" value="UniProtKB-KW"/>
</dbReference>
<protein>
    <submittedName>
        <fullName evidence="4">Putative wall-associated receptor kinase-like 13</fullName>
    </submittedName>
</protein>
<keyword evidence="4" id="KW-0675">Receptor</keyword>
<keyword evidence="3" id="KW-0472">Membrane</keyword>
<organism evidence="4 5">
    <name type="scientific">Morella rubra</name>
    <name type="common">Chinese bayberry</name>
    <dbReference type="NCBI Taxonomy" id="262757"/>
    <lineage>
        <taxon>Eukaryota</taxon>
        <taxon>Viridiplantae</taxon>
        <taxon>Streptophyta</taxon>
        <taxon>Embryophyta</taxon>
        <taxon>Tracheophyta</taxon>
        <taxon>Spermatophyta</taxon>
        <taxon>Magnoliopsida</taxon>
        <taxon>eudicotyledons</taxon>
        <taxon>Gunneridae</taxon>
        <taxon>Pentapetalae</taxon>
        <taxon>rosids</taxon>
        <taxon>fabids</taxon>
        <taxon>Fagales</taxon>
        <taxon>Myricaceae</taxon>
        <taxon>Morella</taxon>
    </lineage>
</organism>
<reference evidence="4 5" key="1">
    <citation type="journal article" date="2019" name="Plant Biotechnol. J.">
        <title>The red bayberry genome and genetic basis of sex determination.</title>
        <authorList>
            <person name="Jia H.M."/>
            <person name="Jia H.J."/>
            <person name="Cai Q.L."/>
            <person name="Wang Y."/>
            <person name="Zhao H.B."/>
            <person name="Yang W.F."/>
            <person name="Wang G.Y."/>
            <person name="Li Y.H."/>
            <person name="Zhan D.L."/>
            <person name="Shen Y.T."/>
            <person name="Niu Q.F."/>
            <person name="Chang L."/>
            <person name="Qiu J."/>
            <person name="Zhao L."/>
            <person name="Xie H.B."/>
            <person name="Fu W.Y."/>
            <person name="Jin J."/>
            <person name="Li X.W."/>
            <person name="Jiao Y."/>
            <person name="Zhou C.C."/>
            <person name="Tu T."/>
            <person name="Chai C.Y."/>
            <person name="Gao J.L."/>
            <person name="Fan L.J."/>
            <person name="van de Weg E."/>
            <person name="Wang J.Y."/>
            <person name="Gao Z.S."/>
        </authorList>
    </citation>
    <scope>NUCLEOTIDE SEQUENCE [LARGE SCALE GENOMIC DNA]</scope>
    <source>
        <tissue evidence="4">Leaves</tissue>
    </source>
</reference>
<name>A0A6A1UKZ4_9ROSI</name>
<dbReference type="GO" id="GO:0004674">
    <property type="term" value="F:protein serine/threonine kinase activity"/>
    <property type="evidence" value="ECO:0007669"/>
    <property type="project" value="TreeGrafter"/>
</dbReference>
<evidence type="ECO:0000313" key="4">
    <source>
        <dbReference type="EMBL" id="KAB1199800.1"/>
    </source>
</evidence>
<dbReference type="Proteomes" id="UP000516437">
    <property type="component" value="Unassembled WGS sequence"/>
</dbReference>
<evidence type="ECO:0000256" key="3">
    <source>
        <dbReference type="SAM" id="Phobius"/>
    </source>
</evidence>
<proteinExistence type="predicted"/>
<gene>
    <name evidence="4" type="ORF">CJ030_MR0G013397</name>
</gene>
<dbReference type="PANTHER" id="PTHR27005">
    <property type="entry name" value="WALL-ASSOCIATED RECEPTOR KINASE-LIKE 21"/>
    <property type="match status" value="1"/>
</dbReference>
<feature type="transmembrane region" description="Helical" evidence="3">
    <location>
        <begin position="55"/>
        <end position="76"/>
    </location>
</feature>
<dbReference type="InterPro" id="IPR011009">
    <property type="entry name" value="Kinase-like_dom_sf"/>
</dbReference>
<dbReference type="AlphaFoldDB" id="A0A6A1UKZ4"/>
<keyword evidence="3" id="KW-0812">Transmembrane</keyword>
<dbReference type="Gene3D" id="3.30.200.20">
    <property type="entry name" value="Phosphorylase Kinase, domain 1"/>
    <property type="match status" value="1"/>
</dbReference>
<dbReference type="SUPFAM" id="SSF56112">
    <property type="entry name" value="Protein kinase-like (PK-like)"/>
    <property type="match status" value="1"/>
</dbReference>
<keyword evidence="5" id="KW-1185">Reference proteome</keyword>
<evidence type="ECO:0000256" key="2">
    <source>
        <dbReference type="ARBA" id="ARBA00022840"/>
    </source>
</evidence>
<keyword evidence="2" id="KW-0067">ATP-binding</keyword>
<dbReference type="GO" id="GO:0005886">
    <property type="term" value="C:plasma membrane"/>
    <property type="evidence" value="ECO:0007669"/>
    <property type="project" value="TreeGrafter"/>
</dbReference>
<dbReference type="CDD" id="cd00054">
    <property type="entry name" value="EGF_CA"/>
    <property type="match status" value="1"/>
</dbReference>
<dbReference type="Gene3D" id="2.10.25.10">
    <property type="entry name" value="Laminin"/>
    <property type="match status" value="1"/>
</dbReference>
<keyword evidence="4" id="KW-0808">Transferase</keyword>
<dbReference type="GO" id="GO:0007166">
    <property type="term" value="P:cell surface receptor signaling pathway"/>
    <property type="evidence" value="ECO:0007669"/>
    <property type="project" value="InterPro"/>
</dbReference>
<comment type="caution">
    <text evidence="4">The sequence shown here is derived from an EMBL/GenBank/DDBJ whole genome shotgun (WGS) entry which is preliminary data.</text>
</comment>
<sequence>MSDVDECADPHLNNCSRYLSYENGRSTHEKMGCKNTKGSYECYSIKNTRLRIKGIIIGVSTGVGVPFLLICGWGSYKGLKKRKMMKRKEKFFKRNGGLLLQQQLSSSEVNVGNPNLFTSKDLEKATDHFNVNRILGQGGQGTVYKAMLPDGKIIAVKKSKLLTGEKAIFSTIVQETKGLAAYFTDSMEENNLLNIIDNRVLEDGEKEEIIVVANLTRRCLNVSGRERPTMKEVATELEAVQVLRKATNHRLCNNVDEDAKTEMYEAWDVSASRMLSMDRNESSSLDA</sequence>
<keyword evidence="4" id="KW-0418">Kinase</keyword>
<dbReference type="PANTHER" id="PTHR27005:SF515">
    <property type="entry name" value="WALL-ASSOCIATED RECEPTOR KINASE-LIKE 10-RELATED"/>
    <property type="match status" value="1"/>
</dbReference>
<dbReference type="OrthoDB" id="969267at2759"/>
<dbReference type="InterPro" id="IPR045274">
    <property type="entry name" value="WAK-like"/>
</dbReference>
<keyword evidence="3" id="KW-1133">Transmembrane helix</keyword>
<evidence type="ECO:0000313" key="5">
    <source>
        <dbReference type="Proteomes" id="UP000516437"/>
    </source>
</evidence>